<sequence>MVREITVDENYQTVRLFDEMKKGDIYKVPYDKKRHNGIKLEASRRNRDLRLIGTLKNKMDVKYRVSATEYPGFSAIICLK</sequence>
<dbReference type="Proteomes" id="UP000284998">
    <property type="component" value="Unassembled WGS sequence"/>
</dbReference>
<evidence type="ECO:0000313" key="8">
    <source>
        <dbReference type="Proteomes" id="UP000283485"/>
    </source>
</evidence>
<dbReference type="EMBL" id="QSTF01000011">
    <property type="protein sequence ID" value="RGM40992.1"/>
    <property type="molecule type" value="Genomic_DNA"/>
</dbReference>
<evidence type="ECO:0000313" key="2">
    <source>
        <dbReference type="EMBL" id="RGM40992.1"/>
    </source>
</evidence>
<dbReference type="Proteomes" id="UP000285750">
    <property type="component" value="Unassembled WGS sequence"/>
</dbReference>
<reference evidence="6 7" key="1">
    <citation type="submission" date="2018-08" db="EMBL/GenBank/DDBJ databases">
        <title>A genome reference for cultivated species of the human gut microbiota.</title>
        <authorList>
            <person name="Zou Y."/>
            <person name="Xue W."/>
            <person name="Luo G."/>
        </authorList>
    </citation>
    <scope>NUCLEOTIDE SEQUENCE [LARGE SCALE GENOMIC DNA]</scope>
    <source>
        <strain evidence="3 10">AF24-16AC</strain>
        <strain evidence="5 9">AM17-44</strain>
        <strain evidence="4 8">AM23-23</strain>
        <strain evidence="2 6">OM08-14</strain>
        <strain evidence="1 7">TF10-3AC</strain>
    </source>
</reference>
<dbReference type="Proteomes" id="UP000260780">
    <property type="component" value="Unassembled WGS sequence"/>
</dbReference>
<dbReference type="AlphaFoldDB" id="A0A3E4N387"/>
<keyword evidence="7" id="KW-1185">Reference proteome</keyword>
<gene>
    <name evidence="5" type="ORF">DW204_10180</name>
    <name evidence="4" type="ORF">DW653_00215</name>
    <name evidence="3" type="ORF">DWY14_00485</name>
    <name evidence="2" type="ORF">DXC17_06410</name>
    <name evidence="1" type="ORF">DXD04_06655</name>
</gene>
<evidence type="ECO:0000313" key="3">
    <source>
        <dbReference type="EMBL" id="RGS10649.1"/>
    </source>
</evidence>
<dbReference type="EMBL" id="QRJS01000024">
    <property type="protein sequence ID" value="RHH43202.1"/>
    <property type="molecule type" value="Genomic_DNA"/>
</dbReference>
<evidence type="ECO:0000313" key="1">
    <source>
        <dbReference type="EMBL" id="RGK56459.1"/>
    </source>
</evidence>
<comment type="caution">
    <text evidence="1">The sequence shown here is derived from an EMBL/GenBank/DDBJ whole genome shotgun (WGS) entry which is preliminary data.</text>
</comment>
<dbReference type="EMBL" id="QRHQ01000001">
    <property type="protein sequence ID" value="RHF93335.1"/>
    <property type="molecule type" value="Genomic_DNA"/>
</dbReference>
<dbReference type="Proteomes" id="UP000260862">
    <property type="component" value="Unassembled WGS sequence"/>
</dbReference>
<accession>A0A3E4N387</accession>
<evidence type="ECO:0000313" key="5">
    <source>
        <dbReference type="EMBL" id="RHH43202.1"/>
    </source>
</evidence>
<proteinExistence type="predicted"/>
<protein>
    <submittedName>
        <fullName evidence="1">Uncharacterized protein</fullName>
    </submittedName>
</protein>
<name>A0A3E4N387_9BACT</name>
<dbReference type="RefSeq" id="WP_117671961.1">
    <property type="nucleotide sequence ID" value="NZ_CABOGR010000010.1"/>
</dbReference>
<dbReference type="Proteomes" id="UP000283485">
    <property type="component" value="Unassembled WGS sequence"/>
</dbReference>
<evidence type="ECO:0000313" key="9">
    <source>
        <dbReference type="Proteomes" id="UP000284998"/>
    </source>
</evidence>
<evidence type="ECO:0000313" key="10">
    <source>
        <dbReference type="Proteomes" id="UP000285750"/>
    </source>
</evidence>
<evidence type="ECO:0000313" key="4">
    <source>
        <dbReference type="EMBL" id="RHF93335.1"/>
    </source>
</evidence>
<evidence type="ECO:0000313" key="6">
    <source>
        <dbReference type="Proteomes" id="UP000260780"/>
    </source>
</evidence>
<dbReference type="EMBL" id="QSQT01000010">
    <property type="protein sequence ID" value="RGK56459.1"/>
    <property type="molecule type" value="Genomic_DNA"/>
</dbReference>
<evidence type="ECO:0000313" key="7">
    <source>
        <dbReference type="Proteomes" id="UP000260862"/>
    </source>
</evidence>
<organism evidence="1 7">
    <name type="scientific">Phocaeicola plebeius</name>
    <dbReference type="NCBI Taxonomy" id="310297"/>
    <lineage>
        <taxon>Bacteria</taxon>
        <taxon>Pseudomonadati</taxon>
        <taxon>Bacteroidota</taxon>
        <taxon>Bacteroidia</taxon>
        <taxon>Bacteroidales</taxon>
        <taxon>Bacteroidaceae</taxon>
        <taxon>Phocaeicola</taxon>
    </lineage>
</organism>
<dbReference type="EMBL" id="QRUY01000001">
    <property type="protein sequence ID" value="RGS10649.1"/>
    <property type="molecule type" value="Genomic_DNA"/>
</dbReference>